<dbReference type="Gene3D" id="1.25.40.660">
    <property type="entry name" value="Vacuolar protein sorting-associated protein 35, helical subcomplex Vps35-C"/>
    <property type="match status" value="1"/>
</dbReference>
<dbReference type="InterPro" id="IPR042491">
    <property type="entry name" value="Vps35_C"/>
</dbReference>
<name>A0ABQ7J913_9APIC</name>
<keyword evidence="8" id="KW-1185">Reference proteome</keyword>
<comment type="subcellular location">
    <subcellularLocation>
        <location evidence="1">Membrane</location>
        <topology evidence="1">Peripheral membrane protein</topology>
    </subcellularLocation>
</comment>
<evidence type="ECO:0000256" key="6">
    <source>
        <dbReference type="PIRNR" id="PIRNR009375"/>
    </source>
</evidence>
<dbReference type="PANTHER" id="PTHR11099">
    <property type="entry name" value="VACUOLAR SORTING PROTEIN 35"/>
    <property type="match status" value="1"/>
</dbReference>
<organism evidence="7 8">
    <name type="scientific">Cardiosporidium cionae</name>
    <dbReference type="NCBI Taxonomy" id="476202"/>
    <lineage>
        <taxon>Eukaryota</taxon>
        <taxon>Sar</taxon>
        <taxon>Alveolata</taxon>
        <taxon>Apicomplexa</taxon>
        <taxon>Aconoidasida</taxon>
        <taxon>Nephromycida</taxon>
        <taxon>Cardiosporidium</taxon>
    </lineage>
</organism>
<evidence type="ECO:0000256" key="1">
    <source>
        <dbReference type="ARBA" id="ARBA00004170"/>
    </source>
</evidence>
<proteinExistence type="inferred from homology"/>
<evidence type="ECO:0000256" key="5">
    <source>
        <dbReference type="ARBA" id="ARBA00023136"/>
    </source>
</evidence>
<evidence type="ECO:0000256" key="2">
    <source>
        <dbReference type="ARBA" id="ARBA00006536"/>
    </source>
</evidence>
<dbReference type="InterPro" id="IPR005378">
    <property type="entry name" value="Vps35"/>
</dbReference>
<evidence type="ECO:0000256" key="4">
    <source>
        <dbReference type="ARBA" id="ARBA00022927"/>
    </source>
</evidence>
<reference evidence="7 8" key="1">
    <citation type="journal article" date="2020" name="bioRxiv">
        <title>Metabolic contributions of an alphaproteobacterial endosymbiont in the apicomplexan Cardiosporidium cionae.</title>
        <authorList>
            <person name="Hunter E.S."/>
            <person name="Paight C.J."/>
            <person name="Lane C.E."/>
        </authorList>
    </citation>
    <scope>NUCLEOTIDE SEQUENCE [LARGE SCALE GENOMIC DNA]</scope>
    <source>
        <strain evidence="7">ESH_2018</strain>
    </source>
</reference>
<evidence type="ECO:0000256" key="3">
    <source>
        <dbReference type="ARBA" id="ARBA00022448"/>
    </source>
</evidence>
<accession>A0ABQ7J913</accession>
<keyword evidence="5" id="KW-0472">Membrane</keyword>
<comment type="function">
    <text evidence="6">Plays a role in vesicular protein sorting.</text>
</comment>
<sequence length="832" mass="95181">MLDESNHLRDALKFCATIVSELRTSSLSPKSYYQLYSGLLPDACKWDNMSIFQELQYFSAFLSDPNRRQRQISELYENVQHAGSILPRLYLLITVGACYIKSLETPATDILRDLTELCKGVQHPIRGLFLRYYLAQMCKDKLPDTGSIYEEAHGGTLDDAFDLLFSNFTECANLWVRLQSQCPMREKQRREEERYDLRVLVGANLVCMAQLEGMTCEYYSQVALPKLLEYILGCNDTLGQQYLFDCLIQVFSDECHIQTLEVLLSSFLEALPSVDLKPVLANLMGRLRSFIVADPSVVHENVKIFELFQNNLKELMKQPLAPHPSVSNGSFSRAETGATSLTLQTILDLQLAFLNFTLAIYPGQVKYVDIILESTVEFLDATLGPKGKLQDEEISSAVELLCVPLKHLSLSILEMDHFPNLMDRLSFPTRKKVAISMVDAVLTANSKLDDIHAVTRLFSFISPLIEDSKENIEIDDENEFAVQQAKVAKLIHAIQHEDTDCCYEMYQAAYQQFAKGGPKRLKFTSPALVYCSLKLIRAIWQREDQLEAGVNMQPAIISPKKALQFVHRLCTDLTNSDPEVGVDHKIHCVMFFDCLRFNMKNTETHLYSLELKSMALRLFLHCAIISNDAEMRENRKNFEPICYEFLSQAFVCYEDEISDSRNQRKAITLLVGTLISCVRCLDQDNYFNLATKVTLHSSKLLKKYDQCNAILQCCHLFWNSEYIREGRRVLECLQKCLKIADSSLQSTTPLIQTFVDILDKYIYFYDENNTEITVEFIRNLVALCAEHIKYAETDKDDAASLHFRNTLESLKLKAAKDTTSRYRDLSLEEIQV</sequence>
<protein>
    <recommendedName>
        <fullName evidence="6">Vacuolar protein sorting-associated protein 35</fullName>
    </recommendedName>
</protein>
<dbReference type="PANTHER" id="PTHR11099:SF0">
    <property type="entry name" value="VACUOLAR PROTEIN SORTING-ASSOCIATED PROTEIN 35"/>
    <property type="match status" value="1"/>
</dbReference>
<keyword evidence="3 6" id="KW-0813">Transport</keyword>
<dbReference type="EMBL" id="JADAQX010000377">
    <property type="protein sequence ID" value="KAF8820472.1"/>
    <property type="molecule type" value="Genomic_DNA"/>
</dbReference>
<keyword evidence="4 6" id="KW-0653">Protein transport</keyword>
<comment type="similarity">
    <text evidence="2 6">Belongs to the VPS35 family.</text>
</comment>
<evidence type="ECO:0000313" key="7">
    <source>
        <dbReference type="EMBL" id="KAF8820472.1"/>
    </source>
</evidence>
<comment type="caution">
    <text evidence="7">The sequence shown here is derived from an EMBL/GenBank/DDBJ whole genome shotgun (WGS) entry which is preliminary data.</text>
</comment>
<dbReference type="Pfam" id="PF03635">
    <property type="entry name" value="Vps35"/>
    <property type="match status" value="1"/>
</dbReference>
<gene>
    <name evidence="7" type="ORF">IE077_003153</name>
</gene>
<evidence type="ECO:0000313" key="8">
    <source>
        <dbReference type="Proteomes" id="UP000823046"/>
    </source>
</evidence>
<dbReference type="PIRSF" id="PIRSF009375">
    <property type="entry name" value="Retromer_Vps35"/>
    <property type="match status" value="1"/>
</dbReference>
<dbReference type="Proteomes" id="UP000823046">
    <property type="component" value="Unassembled WGS sequence"/>
</dbReference>